<dbReference type="InterPro" id="IPR036638">
    <property type="entry name" value="HLH_DNA-bd_sf"/>
</dbReference>
<feature type="domain" description="BHLH" evidence="8">
    <location>
        <begin position="245"/>
        <end position="294"/>
    </location>
</feature>
<name>A0A444YGF3_ARAHY</name>
<dbReference type="PROSITE" id="PS50888">
    <property type="entry name" value="BHLH"/>
    <property type="match status" value="1"/>
</dbReference>
<evidence type="ECO:0000256" key="1">
    <source>
        <dbReference type="ARBA" id="ARBA00004123"/>
    </source>
</evidence>
<dbReference type="FunFam" id="4.10.280.10:FF:000032">
    <property type="entry name" value="Transcription factor bHLH123 family"/>
    <property type="match status" value="1"/>
</dbReference>
<dbReference type="CDD" id="cd11393">
    <property type="entry name" value="bHLH_AtbHLH_like"/>
    <property type="match status" value="1"/>
</dbReference>
<evidence type="ECO:0000313" key="9">
    <source>
        <dbReference type="EMBL" id="RYR01005.1"/>
    </source>
</evidence>
<dbReference type="PANTHER" id="PTHR16223:SF56">
    <property type="entry name" value="TRANSCRIPTION FACTOR BHLH110"/>
    <property type="match status" value="1"/>
</dbReference>
<dbReference type="STRING" id="3818.A0A444YGF3"/>
<keyword evidence="5" id="KW-0804">Transcription</keyword>
<dbReference type="SUPFAM" id="SSF47459">
    <property type="entry name" value="HLH, helix-loop-helix DNA-binding domain"/>
    <property type="match status" value="1"/>
</dbReference>
<comment type="subunit">
    <text evidence="2">Homodimer.</text>
</comment>
<feature type="region of interest" description="Disordered" evidence="7">
    <location>
        <begin position="226"/>
        <end position="252"/>
    </location>
</feature>
<comment type="subcellular location">
    <subcellularLocation>
        <location evidence="1">Nucleus</location>
    </subcellularLocation>
</comment>
<reference evidence="9 10" key="1">
    <citation type="submission" date="2019-01" db="EMBL/GenBank/DDBJ databases">
        <title>Sequencing of cultivated peanut Arachis hypogaea provides insights into genome evolution and oil improvement.</title>
        <authorList>
            <person name="Chen X."/>
        </authorList>
    </citation>
    <scope>NUCLEOTIDE SEQUENCE [LARGE SCALE GENOMIC DNA]</scope>
    <source>
        <strain evidence="10">cv. Fuhuasheng</strain>
        <tissue evidence="9">Leaves</tissue>
    </source>
</reference>
<evidence type="ECO:0000313" key="10">
    <source>
        <dbReference type="Proteomes" id="UP000289738"/>
    </source>
</evidence>
<dbReference type="GO" id="GO:0046983">
    <property type="term" value="F:protein dimerization activity"/>
    <property type="evidence" value="ECO:0007669"/>
    <property type="project" value="InterPro"/>
</dbReference>
<accession>A0A444YGF3</accession>
<evidence type="ECO:0000256" key="3">
    <source>
        <dbReference type="ARBA" id="ARBA00023015"/>
    </source>
</evidence>
<evidence type="ECO:0000256" key="4">
    <source>
        <dbReference type="ARBA" id="ARBA00023125"/>
    </source>
</evidence>
<dbReference type="GO" id="GO:0000978">
    <property type="term" value="F:RNA polymerase II cis-regulatory region sequence-specific DNA binding"/>
    <property type="evidence" value="ECO:0007669"/>
    <property type="project" value="TreeGrafter"/>
</dbReference>
<protein>
    <recommendedName>
        <fullName evidence="8">BHLH domain-containing protein</fullName>
    </recommendedName>
</protein>
<gene>
    <name evidence="9" type="ORF">Ahy_B06g079870</name>
</gene>
<dbReference type="SMART" id="SM00353">
    <property type="entry name" value="HLH"/>
    <property type="match status" value="1"/>
</dbReference>
<dbReference type="GO" id="GO:0005634">
    <property type="term" value="C:nucleus"/>
    <property type="evidence" value="ECO:0007669"/>
    <property type="project" value="UniProtKB-SubCell"/>
</dbReference>
<dbReference type="InterPro" id="IPR045843">
    <property type="entry name" value="IND-like"/>
</dbReference>
<dbReference type="AlphaFoldDB" id="A0A444YGF3"/>
<evidence type="ECO:0000256" key="2">
    <source>
        <dbReference type="ARBA" id="ARBA00011738"/>
    </source>
</evidence>
<proteinExistence type="predicted"/>
<keyword evidence="4" id="KW-0238">DNA-binding</keyword>
<evidence type="ECO:0000256" key="7">
    <source>
        <dbReference type="SAM" id="MobiDB-lite"/>
    </source>
</evidence>
<evidence type="ECO:0000259" key="8">
    <source>
        <dbReference type="PROSITE" id="PS50888"/>
    </source>
</evidence>
<dbReference type="GO" id="GO:0000981">
    <property type="term" value="F:DNA-binding transcription factor activity, RNA polymerase II-specific"/>
    <property type="evidence" value="ECO:0007669"/>
    <property type="project" value="TreeGrafter"/>
</dbReference>
<evidence type="ECO:0000256" key="6">
    <source>
        <dbReference type="ARBA" id="ARBA00023242"/>
    </source>
</evidence>
<dbReference type="EMBL" id="SDMP01000016">
    <property type="protein sequence ID" value="RYR01005.1"/>
    <property type="molecule type" value="Genomic_DNA"/>
</dbReference>
<sequence>MESTNHNNNLLHHHHLLQDQQKPHDDNNVEACSSSCYGVGSNHSWSSPNTTMVGDDNLKPNLNGSMIQDYLGYNNNEENKDMMMSNGRLLMKNLSQEEQYYSTSSTNAQSHYHNYIGGNNNNINKAYISIYPTINVSNLNHPSAEISSSIMHHHQQPLDLLTSTTTTSSYSKDHHHHHGLNGQLFTENLFHNIIGLDDHHHMQHSTTSIPSQHFTNNNNGMMVETKRSSSTLMESSNASKKSRPQSSRSSCQHLKIRKEKLGDRIAALQQLVAPFGKTDTASVLLEAIGYIKFLQSQVETLSVPYMKSSRNQISRGLIMRQGVSARDNIMNSEAKHEDLRSRGLCLVPMSCMAYIAGDDGGVIFCAQEEVSYMEREKENILKWAV</sequence>
<keyword evidence="10" id="KW-1185">Reference proteome</keyword>
<dbReference type="InterPro" id="IPR011598">
    <property type="entry name" value="bHLH_dom"/>
</dbReference>
<comment type="caution">
    <text evidence="9">The sequence shown here is derived from an EMBL/GenBank/DDBJ whole genome shotgun (WGS) entry which is preliminary data.</text>
</comment>
<keyword evidence="3" id="KW-0805">Transcription regulation</keyword>
<organism evidence="9 10">
    <name type="scientific">Arachis hypogaea</name>
    <name type="common">Peanut</name>
    <dbReference type="NCBI Taxonomy" id="3818"/>
    <lineage>
        <taxon>Eukaryota</taxon>
        <taxon>Viridiplantae</taxon>
        <taxon>Streptophyta</taxon>
        <taxon>Embryophyta</taxon>
        <taxon>Tracheophyta</taxon>
        <taxon>Spermatophyta</taxon>
        <taxon>Magnoliopsida</taxon>
        <taxon>eudicotyledons</taxon>
        <taxon>Gunneridae</taxon>
        <taxon>Pentapetalae</taxon>
        <taxon>rosids</taxon>
        <taxon>fabids</taxon>
        <taxon>Fabales</taxon>
        <taxon>Fabaceae</taxon>
        <taxon>Papilionoideae</taxon>
        <taxon>50 kb inversion clade</taxon>
        <taxon>dalbergioids sensu lato</taxon>
        <taxon>Dalbergieae</taxon>
        <taxon>Pterocarpus clade</taxon>
        <taxon>Arachis</taxon>
    </lineage>
</organism>
<feature type="compositionally biased region" description="Polar residues" evidence="7">
    <location>
        <begin position="228"/>
        <end position="238"/>
    </location>
</feature>
<dbReference type="InterPro" id="IPR045239">
    <property type="entry name" value="bHLH95_bHLH"/>
</dbReference>
<dbReference type="PANTHER" id="PTHR16223">
    <property type="entry name" value="TRANSCRIPTION FACTOR BHLH83-RELATED"/>
    <property type="match status" value="1"/>
</dbReference>
<dbReference type="Gene3D" id="4.10.280.10">
    <property type="entry name" value="Helix-loop-helix DNA-binding domain"/>
    <property type="match status" value="1"/>
</dbReference>
<keyword evidence="6" id="KW-0539">Nucleus</keyword>
<evidence type="ECO:0000256" key="5">
    <source>
        <dbReference type="ARBA" id="ARBA00023163"/>
    </source>
</evidence>
<dbReference type="Proteomes" id="UP000289738">
    <property type="component" value="Chromosome B06"/>
</dbReference>